<sequence length="155" mass="16789">RAEDEPIRSRTSISEGPGDRIICAGRDRDIKHEGWKEQSARAVVPARDASLKQDVHPSGPATVIPVPVFMKRGAASARLNVSLHHRLRWEGNDLEEVSSHITANPQELSSSAVLLALLRERLSPGVSSAMLLSSVGQAPSEKSHSAEVTARFPVF</sequence>
<feature type="region of interest" description="Disordered" evidence="1">
    <location>
        <begin position="1"/>
        <end position="22"/>
    </location>
</feature>
<keyword evidence="3" id="KW-1185">Reference proteome</keyword>
<dbReference type="Proteomes" id="UP001266305">
    <property type="component" value="Unassembled WGS sequence"/>
</dbReference>
<feature type="non-terminal residue" evidence="2">
    <location>
        <position position="1"/>
    </location>
</feature>
<evidence type="ECO:0000313" key="3">
    <source>
        <dbReference type="Proteomes" id="UP001266305"/>
    </source>
</evidence>
<protein>
    <submittedName>
        <fullName evidence="2">Uncharacterized protein</fullName>
    </submittedName>
</protein>
<evidence type="ECO:0000256" key="1">
    <source>
        <dbReference type="SAM" id="MobiDB-lite"/>
    </source>
</evidence>
<evidence type="ECO:0000313" key="2">
    <source>
        <dbReference type="EMBL" id="KAK2096925.1"/>
    </source>
</evidence>
<gene>
    <name evidence="2" type="ORF">P7K49_025959</name>
</gene>
<dbReference type="EMBL" id="JASSZA010000012">
    <property type="protein sequence ID" value="KAK2096925.1"/>
    <property type="molecule type" value="Genomic_DNA"/>
</dbReference>
<reference evidence="2 3" key="1">
    <citation type="submission" date="2023-05" db="EMBL/GenBank/DDBJ databases">
        <title>B98-5 Cell Line De Novo Hybrid Assembly: An Optical Mapping Approach.</title>
        <authorList>
            <person name="Kananen K."/>
            <person name="Auerbach J.A."/>
            <person name="Kautto E."/>
            <person name="Blachly J.S."/>
        </authorList>
    </citation>
    <scope>NUCLEOTIDE SEQUENCE [LARGE SCALE GENOMIC DNA]</scope>
    <source>
        <strain evidence="2">B95-8</strain>
        <tissue evidence="2">Cell line</tissue>
    </source>
</reference>
<organism evidence="2 3">
    <name type="scientific">Saguinus oedipus</name>
    <name type="common">Cotton-top tamarin</name>
    <name type="synonym">Oedipomidas oedipus</name>
    <dbReference type="NCBI Taxonomy" id="9490"/>
    <lineage>
        <taxon>Eukaryota</taxon>
        <taxon>Metazoa</taxon>
        <taxon>Chordata</taxon>
        <taxon>Craniata</taxon>
        <taxon>Vertebrata</taxon>
        <taxon>Euteleostomi</taxon>
        <taxon>Mammalia</taxon>
        <taxon>Eutheria</taxon>
        <taxon>Euarchontoglires</taxon>
        <taxon>Primates</taxon>
        <taxon>Haplorrhini</taxon>
        <taxon>Platyrrhini</taxon>
        <taxon>Cebidae</taxon>
        <taxon>Callitrichinae</taxon>
        <taxon>Saguinus</taxon>
    </lineage>
</organism>
<accession>A0ABQ9UJI2</accession>
<proteinExistence type="predicted"/>
<comment type="caution">
    <text evidence="2">The sequence shown here is derived from an EMBL/GenBank/DDBJ whole genome shotgun (WGS) entry which is preliminary data.</text>
</comment>
<name>A0ABQ9UJI2_SAGOE</name>
<feature type="non-terminal residue" evidence="2">
    <location>
        <position position="155"/>
    </location>
</feature>